<proteinExistence type="predicted"/>
<sequence length="196" mass="23208">MVALRIPDRLSILTYVSQYHNYFKGRPPMGGVKRPAEGSKEEPSEKKTHPVVSSCEEEKDGDILMDPLMVDWFNLIRQKQMYVRKESELVYVAKTQELEQQQPGVEGELRRLLEKPEHLKSREEQQQEKQLMRRLVEIVNGRNAIVEVLDEDRLREVEEDLQLNKMMRDLGVKQSKTKRKSSISKMFRRRSKRRVE</sequence>
<protein>
    <submittedName>
        <fullName evidence="3">MICAL-like 2</fullName>
    </submittedName>
</protein>
<feature type="region of interest" description="Disordered" evidence="1">
    <location>
        <begin position="26"/>
        <end position="58"/>
    </location>
</feature>
<accession>A0A1A8RAR2</accession>
<dbReference type="PANTHER" id="PTHR23167:SF87">
    <property type="entry name" value="MICAL-LIKE PROTEIN 2"/>
    <property type="match status" value="1"/>
</dbReference>
<evidence type="ECO:0000256" key="1">
    <source>
        <dbReference type="SAM" id="MobiDB-lite"/>
    </source>
</evidence>
<dbReference type="InterPro" id="IPR050540">
    <property type="entry name" value="F-actin_Monoox_Mical"/>
</dbReference>
<feature type="region of interest" description="Disordered" evidence="1">
    <location>
        <begin position="171"/>
        <end position="196"/>
    </location>
</feature>
<feature type="compositionally biased region" description="Basic residues" evidence="1">
    <location>
        <begin position="175"/>
        <end position="196"/>
    </location>
</feature>
<dbReference type="PANTHER" id="PTHR23167">
    <property type="entry name" value="CALPONIN HOMOLOGY DOMAIN-CONTAINING PROTEIN DDB_G0272472-RELATED"/>
    <property type="match status" value="1"/>
</dbReference>
<name>A0A1A8RAR2_9TELE</name>
<dbReference type="EMBL" id="HAEG01016618">
    <property type="protein sequence ID" value="SBS03155.1"/>
    <property type="molecule type" value="Transcribed_RNA"/>
</dbReference>
<organism evidence="3">
    <name type="scientific">Nothobranchius pienaari</name>
    <dbReference type="NCBI Taxonomy" id="704102"/>
    <lineage>
        <taxon>Eukaryota</taxon>
        <taxon>Metazoa</taxon>
        <taxon>Chordata</taxon>
        <taxon>Craniata</taxon>
        <taxon>Vertebrata</taxon>
        <taxon>Euteleostomi</taxon>
        <taxon>Actinopterygii</taxon>
        <taxon>Neopterygii</taxon>
        <taxon>Teleostei</taxon>
        <taxon>Neoteleostei</taxon>
        <taxon>Acanthomorphata</taxon>
        <taxon>Ovalentaria</taxon>
        <taxon>Atherinomorphae</taxon>
        <taxon>Cyprinodontiformes</taxon>
        <taxon>Nothobranchiidae</taxon>
        <taxon>Nothobranchius</taxon>
    </lineage>
</organism>
<reference evidence="3" key="2">
    <citation type="submission" date="2016-06" db="EMBL/GenBank/DDBJ databases">
        <title>The genome of a short-lived fish provides insights into sex chromosome evolution and the genetic control of aging.</title>
        <authorList>
            <person name="Reichwald K."/>
            <person name="Felder M."/>
            <person name="Petzold A."/>
            <person name="Koch P."/>
            <person name="Groth M."/>
            <person name="Platzer M."/>
        </authorList>
    </citation>
    <scope>NUCLEOTIDE SEQUENCE</scope>
    <source>
        <tissue evidence="3">Brain</tissue>
    </source>
</reference>
<dbReference type="PROSITE" id="PS51848">
    <property type="entry name" value="BMERB"/>
    <property type="match status" value="1"/>
</dbReference>
<dbReference type="SMART" id="SM01203">
    <property type="entry name" value="DUF3585"/>
    <property type="match status" value="1"/>
</dbReference>
<dbReference type="Pfam" id="PF12130">
    <property type="entry name" value="bMERB_dom"/>
    <property type="match status" value="1"/>
</dbReference>
<feature type="compositionally biased region" description="Basic and acidic residues" evidence="1">
    <location>
        <begin position="34"/>
        <end position="48"/>
    </location>
</feature>
<evidence type="ECO:0000259" key="2">
    <source>
        <dbReference type="PROSITE" id="PS51848"/>
    </source>
</evidence>
<reference evidence="3" key="1">
    <citation type="submission" date="2016-05" db="EMBL/GenBank/DDBJ databases">
        <authorList>
            <person name="Lavstsen T."/>
            <person name="Jespersen J.S."/>
        </authorList>
    </citation>
    <scope>NUCLEOTIDE SEQUENCE</scope>
    <source>
        <tissue evidence="3">Brain</tissue>
    </source>
</reference>
<dbReference type="AlphaFoldDB" id="A0A1A8RAR2"/>
<feature type="domain" description="BMERB" evidence="2">
    <location>
        <begin position="1"/>
        <end position="165"/>
    </location>
</feature>
<gene>
    <name evidence="3" type="primary">MICALL2</name>
</gene>
<evidence type="ECO:0000313" key="3">
    <source>
        <dbReference type="EMBL" id="SBS03155.1"/>
    </source>
</evidence>
<dbReference type="InterPro" id="IPR022735">
    <property type="entry name" value="bMERB_dom"/>
</dbReference>